<evidence type="ECO:0000256" key="2">
    <source>
        <dbReference type="SAM" id="SignalP"/>
    </source>
</evidence>
<reference evidence="4" key="1">
    <citation type="journal article" date="2017" name="Nucleic Acids Res.">
        <title>Proteogenomics produces comprehensive and highly accurate protein-coding gene annotation in a complete genome assembly of Malassezia sympodialis.</title>
        <authorList>
            <person name="Zhu Y."/>
            <person name="Engstroem P.G."/>
            <person name="Tellgren-Roth C."/>
            <person name="Baudo C.D."/>
            <person name="Kennell J.C."/>
            <person name="Sun S."/>
            <person name="Billmyre R.B."/>
            <person name="Schroeder M.S."/>
            <person name="Andersson A."/>
            <person name="Holm T."/>
            <person name="Sigurgeirsson B."/>
            <person name="Wu G."/>
            <person name="Sankaranarayanan S.R."/>
            <person name="Siddharthan R."/>
            <person name="Sanyal K."/>
            <person name="Lundeberg J."/>
            <person name="Nystedt B."/>
            <person name="Boekhout T."/>
            <person name="Dawson T.L. Jr."/>
            <person name="Heitman J."/>
            <person name="Scheynius A."/>
            <person name="Lehtioe J."/>
        </authorList>
    </citation>
    <scope>NUCLEOTIDE SEQUENCE [LARGE SCALE GENOMIC DNA]</scope>
    <source>
        <strain evidence="4">ATCC 42132</strain>
    </source>
</reference>
<keyword evidence="4" id="KW-1185">Reference proteome</keyword>
<dbReference type="Proteomes" id="UP000186303">
    <property type="component" value="Chromosome 2"/>
</dbReference>
<feature type="chain" id="PRO_5011980436" evidence="2">
    <location>
        <begin position="18"/>
        <end position="212"/>
    </location>
</feature>
<protein>
    <submittedName>
        <fullName evidence="3">Uncharacterized protein</fullName>
    </submittedName>
</protein>
<organism evidence="3 4">
    <name type="scientific">Malassezia sympodialis (strain ATCC 42132)</name>
    <name type="common">Atopic eczema-associated yeast</name>
    <dbReference type="NCBI Taxonomy" id="1230383"/>
    <lineage>
        <taxon>Eukaryota</taxon>
        <taxon>Fungi</taxon>
        <taxon>Dikarya</taxon>
        <taxon>Basidiomycota</taxon>
        <taxon>Ustilaginomycotina</taxon>
        <taxon>Malasseziomycetes</taxon>
        <taxon>Malasseziales</taxon>
        <taxon>Malasseziaceae</taxon>
        <taxon>Malassezia</taxon>
    </lineage>
</organism>
<gene>
    <name evidence="3" type="ORF">MSYG_1457</name>
</gene>
<feature type="region of interest" description="Disordered" evidence="1">
    <location>
        <begin position="166"/>
        <end position="186"/>
    </location>
</feature>
<proteinExistence type="predicted"/>
<sequence length="212" mass="22591">MLLVGLLWLACLRLVFATTLSPAHPTRTLAPRTVAVSTLSPVSVRLPEGLPNVRDMSLLYIGQGFQSQTTVYAMVTGKPDDANAQTHYMYQDQTSMQFNHIPLTSSVGGQALTGLFGMGCGATVRNDWVCKYGYETSQSTSMYTTFTTSMRPSVFTPVQGLIQSMRQATASGPSSPPPSVTQSNAGSPAPMHMAPLCLALLAALLTAGAWLL</sequence>
<keyword evidence="2" id="KW-0732">Signal</keyword>
<dbReference type="VEuPathDB" id="FungiDB:MSYG_1457"/>
<dbReference type="EMBL" id="LT671822">
    <property type="protein sequence ID" value="SHO77117.1"/>
    <property type="molecule type" value="Genomic_DNA"/>
</dbReference>
<accession>A0A1M8A477</accession>
<dbReference type="OrthoDB" id="3361273at2759"/>
<feature type="signal peptide" evidence="2">
    <location>
        <begin position="1"/>
        <end position="17"/>
    </location>
</feature>
<evidence type="ECO:0000313" key="3">
    <source>
        <dbReference type="EMBL" id="SHO77117.1"/>
    </source>
</evidence>
<evidence type="ECO:0000256" key="1">
    <source>
        <dbReference type="SAM" id="MobiDB-lite"/>
    </source>
</evidence>
<name>A0A1M8A477_MALS4</name>
<dbReference type="AlphaFoldDB" id="A0A1M8A477"/>
<evidence type="ECO:0000313" key="4">
    <source>
        <dbReference type="Proteomes" id="UP000186303"/>
    </source>
</evidence>